<dbReference type="Proteomes" id="UP000477680">
    <property type="component" value="Chromosome"/>
</dbReference>
<dbReference type="KEGG" id="kim:G3T16_10590"/>
<evidence type="ECO:0000313" key="3">
    <source>
        <dbReference type="Proteomes" id="UP000477680"/>
    </source>
</evidence>
<feature type="transmembrane region" description="Helical" evidence="1">
    <location>
        <begin position="42"/>
        <end position="65"/>
    </location>
</feature>
<organism evidence="2 3">
    <name type="scientific">Kineobactrum salinum</name>
    <dbReference type="NCBI Taxonomy" id="2708301"/>
    <lineage>
        <taxon>Bacteria</taxon>
        <taxon>Pseudomonadati</taxon>
        <taxon>Pseudomonadota</taxon>
        <taxon>Gammaproteobacteria</taxon>
        <taxon>Cellvibrionales</taxon>
        <taxon>Halieaceae</taxon>
        <taxon>Kineobactrum</taxon>
    </lineage>
</organism>
<dbReference type="RefSeq" id="WP_163495227.1">
    <property type="nucleotide sequence ID" value="NZ_CP048711.1"/>
</dbReference>
<accession>A0A6C0U478</accession>
<keyword evidence="1" id="KW-1133">Transmembrane helix</keyword>
<keyword evidence="3" id="KW-1185">Reference proteome</keyword>
<dbReference type="AlphaFoldDB" id="A0A6C0U478"/>
<feature type="transmembrane region" description="Helical" evidence="1">
    <location>
        <begin position="85"/>
        <end position="110"/>
    </location>
</feature>
<feature type="transmembrane region" description="Helical" evidence="1">
    <location>
        <begin position="12"/>
        <end position="36"/>
    </location>
</feature>
<protein>
    <submittedName>
        <fullName evidence="2">Uncharacterized protein</fullName>
    </submittedName>
</protein>
<reference evidence="2 3" key="1">
    <citation type="submission" date="2020-02" db="EMBL/GenBank/DDBJ databases">
        <title>Genome sequencing for Kineobactrum sp. M2.</title>
        <authorList>
            <person name="Park S.-J."/>
        </authorList>
    </citation>
    <scope>NUCLEOTIDE SEQUENCE [LARGE SCALE GENOMIC DNA]</scope>
    <source>
        <strain evidence="2 3">M2</strain>
    </source>
</reference>
<proteinExistence type="predicted"/>
<sequence>MMSPYHPLQLVLGLMVWSVWFVFLYGGLSVACQFAAPDPVRGAFTWINVLGLGLALLVAAVLLVAAWRCGRASRAPEAGPAAGRFIASVAAAVYALAALATLGIALPALMLPPCL</sequence>
<name>A0A6C0U478_9GAMM</name>
<evidence type="ECO:0000256" key="1">
    <source>
        <dbReference type="SAM" id="Phobius"/>
    </source>
</evidence>
<dbReference type="EMBL" id="CP048711">
    <property type="protein sequence ID" value="QIB65797.1"/>
    <property type="molecule type" value="Genomic_DNA"/>
</dbReference>
<evidence type="ECO:0000313" key="2">
    <source>
        <dbReference type="EMBL" id="QIB65797.1"/>
    </source>
</evidence>
<keyword evidence="1" id="KW-0812">Transmembrane</keyword>
<gene>
    <name evidence="2" type="ORF">G3T16_10590</name>
</gene>
<keyword evidence="1" id="KW-0472">Membrane</keyword>